<evidence type="ECO:0000256" key="13">
    <source>
        <dbReference type="ARBA" id="ARBA00047659"/>
    </source>
</evidence>
<evidence type="ECO:0000256" key="9">
    <source>
        <dbReference type="ARBA" id="ARBA00023160"/>
    </source>
</evidence>
<evidence type="ECO:0000256" key="3">
    <source>
        <dbReference type="ARBA" id="ARBA00012356"/>
    </source>
</evidence>
<dbReference type="Pfam" id="PF00109">
    <property type="entry name" value="ketoacyl-synt"/>
    <property type="match status" value="1"/>
</dbReference>
<comment type="function">
    <text evidence="11 14">Involved in the type II fatty acid elongation cycle. Catalyzes the elongation of a wide range of acyl-ACP by the addition of two carbons from malonyl-ACP to an acyl acceptor. Can efficiently catalyze the conversion of palmitoleoyl-ACP (cis-hexadec-9-enoyl-ACP) to cis-vaccenoyl-ACP (cis-octadec-11-enoyl-ACP), an essential step in the thermal regulation of fatty acid composition.</text>
</comment>
<sequence length="435" mass="45067">MSKSQTRVVVTGLGATTPLGGDLPSTWSALLAGESGIRSLDWEGVEDLPVRFAATLKVDPAEVMPKQSLRRLDRSQAIALIAAREAWTDAGFAPAVSNKTMRNEEPAGVPGGFVVDGDRLGVVVSSGIGGLHTALNSYDVFREQGWSRVSPFTVPMLMPNGASGHVGIEFGATAGSHALVSACASSGEAVGYAIDMIRAGRADVVICGGTESCIHPLQMASFGRMRAMSTRNDEPARASRPYDKNRDGFVLGEGAAMIILESEEHARARGARVQGVAAGCGYSNDAYDIVLPDPSGGGQAKAMQRALADAGLRPEDVVHINAHATSTPSGDVAELNSIKAGLGEEAAAKVAITATKSMTGHLLGGAGALESVFTILALRDGLVPAVANLEDLDDEVDLDIVRDEPRKLADGPAAALNNSFGFGGHNVSVAFERAL</sequence>
<dbReference type="AlphaFoldDB" id="A0A6L3VM55"/>
<protein>
    <recommendedName>
        <fullName evidence="4 14">3-oxoacyl-[acyl-carrier-protein] synthase 2</fullName>
        <ecNumber evidence="3 14">2.3.1.179</ecNumber>
    </recommendedName>
</protein>
<dbReference type="RefSeq" id="WP_151544104.1">
    <property type="nucleotide sequence ID" value="NZ_WBMR01000129.1"/>
</dbReference>
<dbReference type="FunFam" id="3.40.47.10:FF:000018">
    <property type="entry name" value="3-oxoacyl-[acyl-carrier-protein] synthase 2"/>
    <property type="match status" value="1"/>
</dbReference>
<keyword evidence="7" id="KW-0276">Fatty acid metabolism</keyword>
<evidence type="ECO:0000256" key="15">
    <source>
        <dbReference type="PIRSR" id="PIRSR000447-1"/>
    </source>
</evidence>
<evidence type="ECO:0000313" key="18">
    <source>
        <dbReference type="EMBL" id="KAB2371175.1"/>
    </source>
</evidence>
<dbReference type="SUPFAM" id="SSF53901">
    <property type="entry name" value="Thiolase-like"/>
    <property type="match status" value="2"/>
</dbReference>
<dbReference type="InterPro" id="IPR020841">
    <property type="entry name" value="PKS_Beta-ketoAc_synthase_dom"/>
</dbReference>
<dbReference type="Proteomes" id="UP000483004">
    <property type="component" value="Unassembled WGS sequence"/>
</dbReference>
<keyword evidence="9 14" id="KW-0275">Fatty acid biosynthesis</keyword>
<keyword evidence="10 14" id="KW-0012">Acyltransferase</keyword>
<keyword evidence="5 14" id="KW-0444">Lipid biosynthesis</keyword>
<keyword evidence="6 14" id="KW-0808">Transferase</keyword>
<dbReference type="SMART" id="SM00825">
    <property type="entry name" value="PKS_KS"/>
    <property type="match status" value="1"/>
</dbReference>
<dbReference type="PANTHER" id="PTHR11712">
    <property type="entry name" value="POLYKETIDE SYNTHASE-RELATED"/>
    <property type="match status" value="1"/>
</dbReference>
<evidence type="ECO:0000256" key="11">
    <source>
        <dbReference type="ARBA" id="ARBA00024006"/>
    </source>
</evidence>
<dbReference type="PIRSF" id="PIRSF000447">
    <property type="entry name" value="KAS_II"/>
    <property type="match status" value="1"/>
</dbReference>
<dbReference type="UniPathway" id="UPA00094"/>
<dbReference type="PROSITE" id="PS52004">
    <property type="entry name" value="KS3_2"/>
    <property type="match status" value="1"/>
</dbReference>
<accession>A0A6L3VM55</accession>
<dbReference type="GO" id="GO:0006633">
    <property type="term" value="P:fatty acid biosynthetic process"/>
    <property type="evidence" value="ECO:0007669"/>
    <property type="project" value="UniProtKB-UniPathway"/>
</dbReference>
<evidence type="ECO:0000256" key="7">
    <source>
        <dbReference type="ARBA" id="ARBA00022832"/>
    </source>
</evidence>
<dbReference type="Pfam" id="PF02801">
    <property type="entry name" value="Ketoacyl-synt_C"/>
    <property type="match status" value="1"/>
</dbReference>
<organism evidence="18 19">
    <name type="scientific">Actinomadura montaniterrae</name>
    <dbReference type="NCBI Taxonomy" id="1803903"/>
    <lineage>
        <taxon>Bacteria</taxon>
        <taxon>Bacillati</taxon>
        <taxon>Actinomycetota</taxon>
        <taxon>Actinomycetes</taxon>
        <taxon>Streptosporangiales</taxon>
        <taxon>Thermomonosporaceae</taxon>
        <taxon>Actinomadura</taxon>
    </lineage>
</organism>
<dbReference type="InterPro" id="IPR017568">
    <property type="entry name" value="3-oxoacyl-ACP_synth-2"/>
</dbReference>
<proteinExistence type="inferred from homology"/>
<evidence type="ECO:0000259" key="17">
    <source>
        <dbReference type="PROSITE" id="PS52004"/>
    </source>
</evidence>
<evidence type="ECO:0000313" key="19">
    <source>
        <dbReference type="Proteomes" id="UP000483004"/>
    </source>
</evidence>
<evidence type="ECO:0000256" key="4">
    <source>
        <dbReference type="ARBA" id="ARBA00014657"/>
    </source>
</evidence>
<evidence type="ECO:0000256" key="1">
    <source>
        <dbReference type="ARBA" id="ARBA00005194"/>
    </source>
</evidence>
<dbReference type="GO" id="GO:0005829">
    <property type="term" value="C:cytosol"/>
    <property type="evidence" value="ECO:0007669"/>
    <property type="project" value="TreeGrafter"/>
</dbReference>
<evidence type="ECO:0000256" key="16">
    <source>
        <dbReference type="RuleBase" id="RU003694"/>
    </source>
</evidence>
<comment type="similarity">
    <text evidence="2 14 16">Belongs to the thiolase-like superfamily. Beta-ketoacyl-ACP synthases family.</text>
</comment>
<dbReference type="EC" id="2.3.1.179" evidence="3 14"/>
<comment type="catalytic activity">
    <reaction evidence="12 14">
        <text>(9Z)-hexadecenoyl-[ACP] + malonyl-[ACP] + H(+) = 3-oxo-(11Z)-octadecenoyl-[ACP] + holo-[ACP] + CO2</text>
        <dbReference type="Rhea" id="RHEA:55040"/>
        <dbReference type="Rhea" id="RHEA-COMP:9623"/>
        <dbReference type="Rhea" id="RHEA-COMP:9685"/>
        <dbReference type="Rhea" id="RHEA-COMP:10800"/>
        <dbReference type="Rhea" id="RHEA-COMP:14074"/>
        <dbReference type="ChEBI" id="CHEBI:15378"/>
        <dbReference type="ChEBI" id="CHEBI:16526"/>
        <dbReference type="ChEBI" id="CHEBI:64479"/>
        <dbReference type="ChEBI" id="CHEBI:78449"/>
        <dbReference type="ChEBI" id="CHEBI:83989"/>
        <dbReference type="ChEBI" id="CHEBI:138538"/>
        <dbReference type="EC" id="2.3.1.179"/>
    </reaction>
</comment>
<dbReference type="InterPro" id="IPR016039">
    <property type="entry name" value="Thiolase-like"/>
</dbReference>
<dbReference type="InterPro" id="IPR014030">
    <property type="entry name" value="Ketoacyl_synth_N"/>
</dbReference>
<dbReference type="EMBL" id="WBMR01000129">
    <property type="protein sequence ID" value="KAB2371175.1"/>
    <property type="molecule type" value="Genomic_DNA"/>
</dbReference>
<comment type="pathway">
    <text evidence="1 14">Lipid metabolism; fatty acid biosynthesis.</text>
</comment>
<keyword evidence="8" id="KW-0443">Lipid metabolism</keyword>
<dbReference type="NCBIfam" id="NF005589">
    <property type="entry name" value="PRK07314.1"/>
    <property type="match status" value="1"/>
</dbReference>
<feature type="active site" description="For beta-ketoacyl synthase activity" evidence="15">
    <location>
        <position position="183"/>
    </location>
</feature>
<dbReference type="InterPro" id="IPR000794">
    <property type="entry name" value="Beta-ketoacyl_synthase"/>
</dbReference>
<evidence type="ECO:0000256" key="2">
    <source>
        <dbReference type="ARBA" id="ARBA00008467"/>
    </source>
</evidence>
<dbReference type="Gene3D" id="3.40.47.10">
    <property type="match status" value="1"/>
</dbReference>
<dbReference type="CDD" id="cd00834">
    <property type="entry name" value="KAS_I_II"/>
    <property type="match status" value="1"/>
</dbReference>
<evidence type="ECO:0000256" key="14">
    <source>
        <dbReference type="PIRNR" id="PIRNR000447"/>
    </source>
</evidence>
<evidence type="ECO:0000256" key="6">
    <source>
        <dbReference type="ARBA" id="ARBA00022679"/>
    </source>
</evidence>
<dbReference type="InterPro" id="IPR014031">
    <property type="entry name" value="Ketoacyl_synth_C"/>
</dbReference>
<comment type="caution">
    <text evidence="18">The sequence shown here is derived from an EMBL/GenBank/DDBJ whole genome shotgun (WGS) entry which is preliminary data.</text>
</comment>
<keyword evidence="19" id="KW-1185">Reference proteome</keyword>
<evidence type="ECO:0000256" key="8">
    <source>
        <dbReference type="ARBA" id="ARBA00023098"/>
    </source>
</evidence>
<dbReference type="OrthoDB" id="9808669at2"/>
<reference evidence="18 19" key="1">
    <citation type="submission" date="2019-09" db="EMBL/GenBank/DDBJ databases">
        <title>Actinomadura physcomitrii sp. nov., a novel actinomycete isolated from moss [Physcomitrium sphaericum (Ludw) Fuernr].</title>
        <authorList>
            <person name="Liu C."/>
            <person name="Zhuang X."/>
        </authorList>
    </citation>
    <scope>NUCLEOTIDE SEQUENCE [LARGE SCALE GENOMIC DNA]</scope>
    <source>
        <strain evidence="18 19">CYP1-1B</strain>
    </source>
</reference>
<feature type="domain" description="Ketosynthase family 3 (KS3)" evidence="17">
    <location>
        <begin position="5"/>
        <end position="433"/>
    </location>
</feature>
<evidence type="ECO:0000256" key="5">
    <source>
        <dbReference type="ARBA" id="ARBA00022516"/>
    </source>
</evidence>
<name>A0A6L3VM55_9ACTN</name>
<evidence type="ECO:0000256" key="12">
    <source>
        <dbReference type="ARBA" id="ARBA00047318"/>
    </source>
</evidence>
<comment type="catalytic activity">
    <reaction evidence="13 14">
        <text>a fatty acyl-[ACP] + malonyl-[ACP] + H(+) = a 3-oxoacyl-[ACP] + holo-[ACP] + CO2</text>
        <dbReference type="Rhea" id="RHEA:22836"/>
        <dbReference type="Rhea" id="RHEA-COMP:9623"/>
        <dbReference type="Rhea" id="RHEA-COMP:9685"/>
        <dbReference type="Rhea" id="RHEA-COMP:9916"/>
        <dbReference type="Rhea" id="RHEA-COMP:14125"/>
        <dbReference type="ChEBI" id="CHEBI:15378"/>
        <dbReference type="ChEBI" id="CHEBI:16526"/>
        <dbReference type="ChEBI" id="CHEBI:64479"/>
        <dbReference type="ChEBI" id="CHEBI:78449"/>
        <dbReference type="ChEBI" id="CHEBI:78776"/>
        <dbReference type="ChEBI" id="CHEBI:138651"/>
    </reaction>
</comment>
<gene>
    <name evidence="18" type="ORF">F9B16_32780</name>
</gene>
<evidence type="ECO:0000256" key="10">
    <source>
        <dbReference type="ARBA" id="ARBA00023315"/>
    </source>
</evidence>
<dbReference type="GO" id="GO:0004315">
    <property type="term" value="F:3-oxoacyl-[acyl-carrier-protein] synthase activity"/>
    <property type="evidence" value="ECO:0007669"/>
    <property type="project" value="UniProtKB-EC"/>
</dbReference>
<dbReference type="PANTHER" id="PTHR11712:SF336">
    <property type="entry name" value="3-OXOACYL-[ACYL-CARRIER-PROTEIN] SYNTHASE, MITOCHONDRIAL"/>
    <property type="match status" value="1"/>
</dbReference>